<evidence type="ECO:0000256" key="1">
    <source>
        <dbReference type="ARBA" id="ARBA00004141"/>
    </source>
</evidence>
<name>A0A2N3N8I0_9PEZI</name>
<dbReference type="AlphaFoldDB" id="A0A2N3N8I0"/>
<feature type="transmembrane region" description="Helical" evidence="8">
    <location>
        <begin position="319"/>
        <end position="344"/>
    </location>
</feature>
<dbReference type="InterPro" id="IPR003445">
    <property type="entry name" value="Cat_transpt"/>
</dbReference>
<keyword evidence="10" id="KW-1185">Reference proteome</keyword>
<comment type="subcellular location">
    <subcellularLocation>
        <location evidence="1">Membrane</location>
        <topology evidence="1">Multi-pass membrane protein</topology>
    </subcellularLocation>
</comment>
<comment type="caution">
    <text evidence="9">The sequence shown here is derived from an EMBL/GenBank/DDBJ whole genome shotgun (WGS) entry which is preliminary data.</text>
</comment>
<dbReference type="PANTHER" id="PTHR31064">
    <property type="entry name" value="POTASSIUM TRANSPORT PROTEIN DDB_G0292412-RELATED"/>
    <property type="match status" value="1"/>
</dbReference>
<dbReference type="EMBL" id="NLAX01000094">
    <property type="protein sequence ID" value="PKS08697.1"/>
    <property type="molecule type" value="Genomic_DNA"/>
</dbReference>
<evidence type="ECO:0000313" key="10">
    <source>
        <dbReference type="Proteomes" id="UP000233524"/>
    </source>
</evidence>
<keyword evidence="5" id="KW-0406">Ion transport</keyword>
<dbReference type="GO" id="GO:0030007">
    <property type="term" value="P:intracellular potassium ion homeostasis"/>
    <property type="evidence" value="ECO:0007669"/>
    <property type="project" value="TreeGrafter"/>
</dbReference>
<feature type="transmembrane region" description="Helical" evidence="8">
    <location>
        <begin position="100"/>
        <end position="120"/>
    </location>
</feature>
<dbReference type="InParanoid" id="A0A2N3N8I0"/>
<dbReference type="Proteomes" id="UP000233524">
    <property type="component" value="Unassembled WGS sequence"/>
</dbReference>
<dbReference type="InterPro" id="IPR051143">
    <property type="entry name" value="TrkH_K-transport"/>
</dbReference>
<evidence type="ECO:0000256" key="4">
    <source>
        <dbReference type="ARBA" id="ARBA00022989"/>
    </source>
</evidence>
<feature type="transmembrane region" description="Helical" evidence="8">
    <location>
        <begin position="678"/>
        <end position="699"/>
    </location>
</feature>
<feature type="transmembrane region" description="Helical" evidence="8">
    <location>
        <begin position="640"/>
        <end position="658"/>
    </location>
</feature>
<feature type="compositionally biased region" description="Basic and acidic residues" evidence="7">
    <location>
        <begin position="186"/>
        <end position="195"/>
    </location>
</feature>
<keyword evidence="2" id="KW-0813">Transport</keyword>
<evidence type="ECO:0000256" key="2">
    <source>
        <dbReference type="ARBA" id="ARBA00022448"/>
    </source>
</evidence>
<dbReference type="PANTHER" id="PTHR31064:SF37">
    <property type="entry name" value="TRANSPORTER, PUTATIVE (EUROFUNG)-RELATED"/>
    <property type="match status" value="1"/>
</dbReference>
<keyword evidence="6 8" id="KW-0472">Membrane</keyword>
<evidence type="ECO:0000313" key="9">
    <source>
        <dbReference type="EMBL" id="PKS08697.1"/>
    </source>
</evidence>
<evidence type="ECO:0000256" key="8">
    <source>
        <dbReference type="SAM" id="Phobius"/>
    </source>
</evidence>
<feature type="transmembrane region" description="Helical" evidence="8">
    <location>
        <begin position="462"/>
        <end position="480"/>
    </location>
</feature>
<protein>
    <recommendedName>
        <fullName evidence="11">Potassium transport protein</fullName>
    </recommendedName>
</protein>
<feature type="transmembrane region" description="Helical" evidence="8">
    <location>
        <begin position="39"/>
        <end position="57"/>
    </location>
</feature>
<dbReference type="GO" id="GO:0140107">
    <property type="term" value="F:high-affinity potassium ion transmembrane transporter activity"/>
    <property type="evidence" value="ECO:0007669"/>
    <property type="project" value="TreeGrafter"/>
</dbReference>
<dbReference type="Pfam" id="PF02386">
    <property type="entry name" value="TrkH"/>
    <property type="match status" value="1"/>
</dbReference>
<feature type="region of interest" description="Disordered" evidence="7">
    <location>
        <begin position="224"/>
        <end position="270"/>
    </location>
</feature>
<dbReference type="OrthoDB" id="9999863at2759"/>
<feature type="compositionally biased region" description="Low complexity" evidence="7">
    <location>
        <begin position="260"/>
        <end position="270"/>
    </location>
</feature>
<dbReference type="STRING" id="41688.A0A2N3N8I0"/>
<organism evidence="9 10">
    <name type="scientific">Lomentospora prolificans</name>
    <dbReference type="NCBI Taxonomy" id="41688"/>
    <lineage>
        <taxon>Eukaryota</taxon>
        <taxon>Fungi</taxon>
        <taxon>Dikarya</taxon>
        <taxon>Ascomycota</taxon>
        <taxon>Pezizomycotina</taxon>
        <taxon>Sordariomycetes</taxon>
        <taxon>Hypocreomycetidae</taxon>
        <taxon>Microascales</taxon>
        <taxon>Microascaceae</taxon>
        <taxon>Lomentospora</taxon>
    </lineage>
</organism>
<accession>A0A2N3N8I0</accession>
<evidence type="ECO:0008006" key="11">
    <source>
        <dbReference type="Google" id="ProtNLM"/>
    </source>
</evidence>
<feature type="region of interest" description="Disordered" evidence="7">
    <location>
        <begin position="186"/>
        <end position="208"/>
    </location>
</feature>
<reference evidence="9 10" key="1">
    <citation type="journal article" date="2017" name="G3 (Bethesda)">
        <title>First Draft Genome Sequence of the Pathogenic Fungus Lomentospora prolificans (Formerly Scedosporium prolificans).</title>
        <authorList>
            <person name="Luo R."/>
            <person name="Zimin A."/>
            <person name="Workman R."/>
            <person name="Fan Y."/>
            <person name="Pertea G."/>
            <person name="Grossman N."/>
            <person name="Wear M.P."/>
            <person name="Jia B."/>
            <person name="Miller H."/>
            <person name="Casadevall A."/>
            <person name="Timp W."/>
            <person name="Zhang S.X."/>
            <person name="Salzberg S.L."/>
        </authorList>
    </citation>
    <scope>NUCLEOTIDE SEQUENCE [LARGE SCALE GENOMIC DNA]</scope>
    <source>
        <strain evidence="9 10">JHH-5317</strain>
    </source>
</reference>
<evidence type="ECO:0000256" key="6">
    <source>
        <dbReference type="ARBA" id="ARBA00023136"/>
    </source>
</evidence>
<dbReference type="VEuPathDB" id="FungiDB:jhhlp_004750"/>
<sequence>MASKSRDTAWSSFLERHPRLEAVFDEARPWLPPLNFVTLHYGYFILVSLLFSVFFWVSSDSDEREDVSYVDSLFLVVSAVTNTGLNTVDLSALTDGQQAMLWILMNLGSAMWVSFWTVLVRRRKRAERVKEARIKKGLTEMDGFALTDFRGSAHARARQRGSSGATATTLSSVAEMPPMLLRKIMPKEPKEKVDSEPDVGAENSASAVQSGMSLADLHGSLTVVHHSHGGNTASTQLEDRSHHPYPFDNVYESRRHGQTSMSDDSSSRSSSSRAWYSWRRLFSKKDKQDGDRDPAAQLLLMEGTADETERLAEREHHALNLLALIIPIYAVLWILVSSLILGAWISGHYATVVEEYGGYGVGSWWAGFFYAGSAFNNCGMSLLDANLVPFQHSFLMLFLIASLILAGNTAFPAFLRLMIWLVLEGLKLLTPDKYFVSWKATLLFILKYPRQVYTHLFPARQTWLLVGMLMATMAVDWVAFEVLSIGNPAVEKIPIGPRILDGLFQAISVRGTGFYVVPVSELYTVLQVVYMFMMYISAFPIVIAMRHSNVSEDRAGALTMHTKLDTITSSGSEAGSEDAELGRLLPGAHPAEPSKTPVQRAFRLLASLLTTTTRPSSRRGPNSRPSLLGQKIRRQLLHDLWVLPCVIVLISLLEMYGGHASDSDPMDHEEYHRPPVNILHVAFEVVSAYGCVGLSVGLARASVSLAGGWNTLSRLVLVGVMLKGRHRGLSVILDRVSGVGGEAKWEGEEDDDDDEAVA</sequence>
<evidence type="ECO:0000256" key="3">
    <source>
        <dbReference type="ARBA" id="ARBA00022692"/>
    </source>
</evidence>
<feature type="transmembrane region" description="Helical" evidence="8">
    <location>
        <begin position="395"/>
        <end position="422"/>
    </location>
</feature>
<keyword evidence="4 8" id="KW-1133">Transmembrane helix</keyword>
<keyword evidence="3 8" id="KW-0812">Transmembrane</keyword>
<dbReference type="GO" id="GO:1990573">
    <property type="term" value="P:potassium ion import across plasma membrane"/>
    <property type="evidence" value="ECO:0007669"/>
    <property type="project" value="TreeGrafter"/>
</dbReference>
<proteinExistence type="predicted"/>
<feature type="transmembrane region" description="Helical" evidence="8">
    <location>
        <begin position="522"/>
        <end position="544"/>
    </location>
</feature>
<dbReference type="GO" id="GO:0005886">
    <property type="term" value="C:plasma membrane"/>
    <property type="evidence" value="ECO:0007669"/>
    <property type="project" value="TreeGrafter"/>
</dbReference>
<gene>
    <name evidence="9" type="ORF">jhhlp_004750</name>
</gene>
<evidence type="ECO:0000256" key="7">
    <source>
        <dbReference type="SAM" id="MobiDB-lite"/>
    </source>
</evidence>
<evidence type="ECO:0000256" key="5">
    <source>
        <dbReference type="ARBA" id="ARBA00023065"/>
    </source>
</evidence>